<feature type="compositionally biased region" description="Polar residues" evidence="1">
    <location>
        <begin position="585"/>
        <end position="602"/>
    </location>
</feature>
<feature type="region of interest" description="Disordered" evidence="1">
    <location>
        <begin position="656"/>
        <end position="708"/>
    </location>
</feature>
<dbReference type="SUPFAM" id="SSF81383">
    <property type="entry name" value="F-box domain"/>
    <property type="match status" value="1"/>
</dbReference>
<evidence type="ECO:0000259" key="2">
    <source>
        <dbReference type="PROSITE" id="PS50181"/>
    </source>
</evidence>
<accession>A0A074VJX4</accession>
<dbReference type="Gene3D" id="3.80.10.10">
    <property type="entry name" value="Ribonuclease Inhibitor"/>
    <property type="match status" value="3"/>
</dbReference>
<gene>
    <name evidence="3" type="ORF">M437DRAFT_76997</name>
</gene>
<dbReference type="SUPFAM" id="SSF52047">
    <property type="entry name" value="RNI-like"/>
    <property type="match status" value="1"/>
</dbReference>
<evidence type="ECO:0000313" key="3">
    <source>
        <dbReference type="EMBL" id="KEQ61040.1"/>
    </source>
</evidence>
<dbReference type="RefSeq" id="XP_040878063.1">
    <property type="nucleotide sequence ID" value="XM_041026726.1"/>
</dbReference>
<dbReference type="Pfam" id="PF13516">
    <property type="entry name" value="LRR_6"/>
    <property type="match status" value="1"/>
</dbReference>
<organism evidence="3 4">
    <name type="scientific">Aureobasidium melanogenum (strain CBS 110374)</name>
    <name type="common">Aureobasidium pullulans var. melanogenum</name>
    <dbReference type="NCBI Taxonomy" id="1043003"/>
    <lineage>
        <taxon>Eukaryota</taxon>
        <taxon>Fungi</taxon>
        <taxon>Dikarya</taxon>
        <taxon>Ascomycota</taxon>
        <taxon>Pezizomycotina</taxon>
        <taxon>Dothideomycetes</taxon>
        <taxon>Dothideomycetidae</taxon>
        <taxon>Dothideales</taxon>
        <taxon>Saccotheciaceae</taxon>
        <taxon>Aureobasidium</taxon>
    </lineage>
</organism>
<feature type="domain" description="F-box" evidence="2">
    <location>
        <begin position="162"/>
        <end position="217"/>
    </location>
</feature>
<dbReference type="SMART" id="SM00367">
    <property type="entry name" value="LRR_CC"/>
    <property type="match status" value="9"/>
</dbReference>
<evidence type="ECO:0000313" key="4">
    <source>
        <dbReference type="Proteomes" id="UP000030672"/>
    </source>
</evidence>
<dbReference type="InterPro" id="IPR057207">
    <property type="entry name" value="FBXL15_LRR"/>
</dbReference>
<feature type="region of interest" description="Disordered" evidence="1">
    <location>
        <begin position="583"/>
        <end position="602"/>
    </location>
</feature>
<dbReference type="AlphaFoldDB" id="A0A074VJX4"/>
<reference evidence="3 4" key="1">
    <citation type="journal article" date="2014" name="BMC Genomics">
        <title>Genome sequencing of four Aureobasidium pullulans varieties: biotechnological potential, stress tolerance, and description of new species.</title>
        <authorList>
            <person name="Gostin Ar C."/>
            <person name="Ohm R.A."/>
            <person name="Kogej T."/>
            <person name="Sonjak S."/>
            <person name="Turk M."/>
            <person name="Zajc J."/>
            <person name="Zalar P."/>
            <person name="Grube M."/>
            <person name="Sun H."/>
            <person name="Han J."/>
            <person name="Sharma A."/>
            <person name="Chiniquy J."/>
            <person name="Ngan C.Y."/>
            <person name="Lipzen A."/>
            <person name="Barry K."/>
            <person name="Grigoriev I.V."/>
            <person name="Gunde-Cimerman N."/>
        </authorList>
    </citation>
    <scope>NUCLEOTIDE SEQUENCE [LARGE SCALE GENOMIC DNA]</scope>
    <source>
        <strain evidence="3 4">CBS 110374</strain>
    </source>
</reference>
<dbReference type="PANTHER" id="PTHR13318">
    <property type="entry name" value="PARTNER OF PAIRED, ISOFORM B-RELATED"/>
    <property type="match status" value="1"/>
</dbReference>
<dbReference type="InterPro" id="IPR001810">
    <property type="entry name" value="F-box_dom"/>
</dbReference>
<proteinExistence type="predicted"/>
<dbReference type="STRING" id="1043003.A0A074VJX4"/>
<dbReference type="GO" id="GO:0019005">
    <property type="term" value="C:SCF ubiquitin ligase complex"/>
    <property type="evidence" value="ECO:0007669"/>
    <property type="project" value="TreeGrafter"/>
</dbReference>
<dbReference type="InterPro" id="IPR032675">
    <property type="entry name" value="LRR_dom_sf"/>
</dbReference>
<protein>
    <submittedName>
        <fullName evidence="3">RNI-like protein</fullName>
    </submittedName>
</protein>
<dbReference type="Pfam" id="PF12937">
    <property type="entry name" value="F-box-like"/>
    <property type="match status" value="1"/>
</dbReference>
<dbReference type="Pfam" id="PF25372">
    <property type="entry name" value="DUF7885"/>
    <property type="match status" value="1"/>
</dbReference>
<dbReference type="InterPro" id="IPR036047">
    <property type="entry name" value="F-box-like_dom_sf"/>
</dbReference>
<dbReference type="PROSITE" id="PS50181">
    <property type="entry name" value="FBOX"/>
    <property type="match status" value="1"/>
</dbReference>
<dbReference type="HOGENOM" id="CLU_025082_0_0_1"/>
<name>A0A074VJX4_AURM1</name>
<dbReference type="Proteomes" id="UP000030672">
    <property type="component" value="Unassembled WGS sequence"/>
</dbReference>
<dbReference type="EMBL" id="KL584840">
    <property type="protein sequence ID" value="KEQ61040.1"/>
    <property type="molecule type" value="Genomic_DNA"/>
</dbReference>
<dbReference type="GO" id="GO:0031146">
    <property type="term" value="P:SCF-dependent proteasomal ubiquitin-dependent protein catabolic process"/>
    <property type="evidence" value="ECO:0007669"/>
    <property type="project" value="TreeGrafter"/>
</dbReference>
<feature type="compositionally biased region" description="Gly residues" evidence="1">
    <location>
        <begin position="685"/>
        <end position="694"/>
    </location>
</feature>
<keyword evidence="4" id="KW-1185">Reference proteome</keyword>
<sequence>MAHASVESVVLETTAAGPPASVSPAVPIQIQKVKGKKRFIQTLQRMSSSPSLAKLGRTPSSGYRTGGRASASCISLSSGSASYGSYGNSLASELSVGYSTAPTSAATTPGIPFPSFDEKIARSRYLGSVPVPDFRTTTRIAEEEDYFSIPVHKPVEKPKSSFNFWKDLPSELAMQILSYLEPREVVRCSAVSKQWHSRCFDGQLWSILDTSDFYRDIPANALINIVTSAGPFVRDLNLRGCVQLREQWHAKGLSGACSNLENFSLEGCRIEKTAIHCFLLQNPRLVYINLSGLAGATNSAMKVIAENCPKLEHLNVSWCNNVDTRGLKKVVEACPDLRDLRAGEVHGWDDVELMQLLFERNSLERLILMNCDSLNDESLSVLMEGQDSEMDYLTGRRIAPPRKLKHLDLTRCRGISHRGLEKCVDRLPEMEGLQLNKCHSITDGVLSSMLNGMPKLTHLDLEELTELSNAVLQSLATAPCAKVLRHISISYCEELGDVGMLPVLKNCTNLESLDMDNTRVSDLSLAQAAAMVRARATRTTQAKQQPAVGLRLAAYDCQNVTWTGIREVLSRNAEVICKTVKPAPASNSDSADVSSGTPQPRTVRTYPTQIIQLKCFYNYQPTVEEHTKRVLRGDFSAATRLERKWAEFMIAQEEAGASGAGARRRRRRAREAQMMHADEEEDSGANGGGAGVGGGRRRRARSGGCVVM</sequence>
<dbReference type="SMART" id="SM00256">
    <property type="entry name" value="FBOX"/>
    <property type="match status" value="1"/>
</dbReference>
<dbReference type="InterPro" id="IPR001611">
    <property type="entry name" value="Leu-rich_rpt"/>
</dbReference>
<dbReference type="InterPro" id="IPR006553">
    <property type="entry name" value="Leu-rich_rpt_Cys-con_subtyp"/>
</dbReference>
<evidence type="ECO:0000256" key="1">
    <source>
        <dbReference type="SAM" id="MobiDB-lite"/>
    </source>
</evidence>
<dbReference type="GeneID" id="63920099"/>